<comment type="catalytic activity">
    <reaction evidence="13">
        <text>N(6)-dimethylallyladenosine(37) in tRNA + (sulfur carrier)-SH + AH2 + 2 S-adenosyl-L-methionine = 2-methylsulfanyl-N(6)-dimethylallyladenosine(37) in tRNA + (sulfur carrier)-H + 5'-deoxyadenosine + L-methionine + A + S-adenosyl-L-homocysteine + 2 H(+)</text>
        <dbReference type="Rhea" id="RHEA:37067"/>
        <dbReference type="Rhea" id="RHEA-COMP:10375"/>
        <dbReference type="Rhea" id="RHEA-COMP:10376"/>
        <dbReference type="Rhea" id="RHEA-COMP:14737"/>
        <dbReference type="Rhea" id="RHEA-COMP:14739"/>
        <dbReference type="ChEBI" id="CHEBI:13193"/>
        <dbReference type="ChEBI" id="CHEBI:15378"/>
        <dbReference type="ChEBI" id="CHEBI:17319"/>
        <dbReference type="ChEBI" id="CHEBI:17499"/>
        <dbReference type="ChEBI" id="CHEBI:29917"/>
        <dbReference type="ChEBI" id="CHEBI:57844"/>
        <dbReference type="ChEBI" id="CHEBI:57856"/>
        <dbReference type="ChEBI" id="CHEBI:59789"/>
        <dbReference type="ChEBI" id="CHEBI:64428"/>
        <dbReference type="ChEBI" id="CHEBI:74415"/>
        <dbReference type="ChEBI" id="CHEBI:74417"/>
        <dbReference type="EC" id="2.8.4.3"/>
    </reaction>
</comment>
<evidence type="ECO:0000256" key="5">
    <source>
        <dbReference type="ARBA" id="ARBA00022691"/>
    </source>
</evidence>
<dbReference type="Gene3D" id="3.80.30.20">
    <property type="entry name" value="tm_1862 like domain"/>
    <property type="match status" value="1"/>
</dbReference>
<evidence type="ECO:0000256" key="2">
    <source>
        <dbReference type="ARBA" id="ARBA00022485"/>
    </source>
</evidence>
<comment type="cofactor">
    <cofactor evidence="13">
        <name>[4Fe-4S] cluster</name>
        <dbReference type="ChEBI" id="CHEBI:49883"/>
    </cofactor>
    <text evidence="13">Binds 2 [4Fe-4S] clusters. One cluster is coordinated with 3 cysteines and an exchangeable S-adenosyl-L-methionine.</text>
</comment>
<dbReference type="GO" id="GO:0046872">
    <property type="term" value="F:metal ion binding"/>
    <property type="evidence" value="ECO:0007669"/>
    <property type="project" value="UniProtKB-KW"/>
</dbReference>
<dbReference type="InterPro" id="IPR058240">
    <property type="entry name" value="rSAM_sf"/>
</dbReference>
<dbReference type="RefSeq" id="WP_246910659.1">
    <property type="nucleotide sequence ID" value="NZ_JALJRB010000016.1"/>
</dbReference>
<sequence>MPIKQLYINTMGCQMNVYDSDQIRNRLAPLNYAPAPSPEQADLIIVNTCAIRDKAEQKAFSFLGRLAPLKAANPELIIGIGGCVAQQEGQNILRRMPYVDLVFGTQAIPRLPETIQRIAATRCRLVDVAMTDELAPDAFVSDGAAPSAVSAFVTIMRGCDNYCTYCVVPHVRGREASRAPDAILEEIRHLVAQGVREVTLLGQNVNSYGIKEGLPGFARLLAMVNDVVGLARIRFTTSHPKDLSPELIEAFGRLEKLCPHIHLPVQSGSDAVLKRMNRRYNSAQYLEKVAHLRRIRPDIALTSDIIVGFPGETEQDFQATLDLIREVRFDGLFAFNYSDRPNAPAARFDGKIHLALKNERLQRVLACQEQMTARIHREMVGRVFSVLVDGPGKHAVAETDADTSSDLPHNDPWMGRTGGNKIVHFRQDGTPPGAANQILTGRIMPIMIERAMAHSLWGSPLPDTYRSAGKGERSHVA</sequence>
<feature type="region of interest" description="Disordered" evidence="14">
    <location>
        <begin position="396"/>
        <end position="419"/>
    </location>
</feature>
<evidence type="ECO:0000256" key="11">
    <source>
        <dbReference type="ARBA" id="ARBA00080698"/>
    </source>
</evidence>
<dbReference type="AlphaFoldDB" id="A0AA41R2E1"/>
<comment type="caution">
    <text evidence="17">The sequence shown here is derived from an EMBL/GenBank/DDBJ whole genome shotgun (WGS) entry which is preliminary data.</text>
</comment>
<dbReference type="Proteomes" id="UP001165427">
    <property type="component" value="Unassembled WGS sequence"/>
</dbReference>
<feature type="domain" description="MTTase N-terminal" evidence="15">
    <location>
        <begin position="4"/>
        <end position="120"/>
    </location>
</feature>
<evidence type="ECO:0000256" key="6">
    <source>
        <dbReference type="ARBA" id="ARBA00022723"/>
    </source>
</evidence>
<reference evidence="17" key="1">
    <citation type="submission" date="2022-04" db="EMBL/GenBank/DDBJ databases">
        <title>Desulfatitalea alkaliphila sp. nov., a novel anaerobic sulfate-reducing bacterium isolated from terrestrial mud volcano, Taman Peninsula, Russia.</title>
        <authorList>
            <person name="Khomyakova M.A."/>
            <person name="Merkel A.Y."/>
            <person name="Slobodkin A.I."/>
        </authorList>
    </citation>
    <scope>NUCLEOTIDE SEQUENCE</scope>
    <source>
        <strain evidence="17">M08but</strain>
    </source>
</reference>
<dbReference type="PANTHER" id="PTHR43020">
    <property type="entry name" value="CDK5 REGULATORY SUBUNIT-ASSOCIATED PROTEIN 1"/>
    <property type="match status" value="1"/>
</dbReference>
<feature type="binding site" evidence="13">
    <location>
        <position position="159"/>
    </location>
    <ligand>
        <name>[4Fe-4S] cluster</name>
        <dbReference type="ChEBI" id="CHEBI:49883"/>
        <label>2</label>
        <note>4Fe-4S-S-AdoMet</note>
    </ligand>
</feature>
<dbReference type="InterPro" id="IPR023404">
    <property type="entry name" value="rSAM_horseshoe"/>
</dbReference>
<dbReference type="SFLD" id="SFLDS00029">
    <property type="entry name" value="Radical_SAM"/>
    <property type="match status" value="1"/>
</dbReference>
<dbReference type="InterPro" id="IPR006463">
    <property type="entry name" value="MiaB_methiolase"/>
</dbReference>
<dbReference type="SFLD" id="SFLDG01061">
    <property type="entry name" value="methylthiotransferase"/>
    <property type="match status" value="1"/>
</dbReference>
<dbReference type="EC" id="2.8.4.3" evidence="9 13"/>
<feature type="binding site" evidence="13">
    <location>
        <position position="166"/>
    </location>
    <ligand>
        <name>[4Fe-4S] cluster</name>
        <dbReference type="ChEBI" id="CHEBI:49883"/>
        <label>2</label>
        <note>4Fe-4S-S-AdoMet</note>
    </ligand>
</feature>
<dbReference type="NCBIfam" id="TIGR01574">
    <property type="entry name" value="miaB-methiolase"/>
    <property type="match status" value="1"/>
</dbReference>
<dbReference type="PROSITE" id="PS01278">
    <property type="entry name" value="MTTASE_RADICAL"/>
    <property type="match status" value="1"/>
</dbReference>
<comment type="function">
    <text evidence="1 13">Catalyzes the methylthiolation of N6-(dimethylallyl)adenosine (i(6)A), leading to the formation of 2-methylthio-N6-(dimethylallyl)adenosine (ms(2)i(6)A) at position 37 in tRNAs that read codons beginning with uridine.</text>
</comment>
<dbReference type="InterPro" id="IPR006638">
    <property type="entry name" value="Elp3/MiaA/NifB-like_rSAM"/>
</dbReference>
<proteinExistence type="inferred from homology"/>
<comment type="subunit">
    <text evidence="13">Monomer.</text>
</comment>
<feature type="binding site" evidence="13">
    <location>
        <position position="83"/>
    </location>
    <ligand>
        <name>[4Fe-4S] cluster</name>
        <dbReference type="ChEBI" id="CHEBI:49883"/>
        <label>1</label>
    </ligand>
</feature>
<evidence type="ECO:0000313" key="18">
    <source>
        <dbReference type="Proteomes" id="UP001165427"/>
    </source>
</evidence>
<dbReference type="SFLD" id="SFLDG01082">
    <property type="entry name" value="B12-binding_domain_containing"/>
    <property type="match status" value="1"/>
</dbReference>
<keyword evidence="4 13" id="KW-0808">Transferase</keyword>
<name>A0AA41R2E1_9BACT</name>
<dbReference type="GO" id="GO:0005829">
    <property type="term" value="C:cytosol"/>
    <property type="evidence" value="ECO:0007669"/>
    <property type="project" value="TreeGrafter"/>
</dbReference>
<dbReference type="GO" id="GO:0035597">
    <property type="term" value="F:tRNA-2-methylthio-N(6)-dimethylallyladenosine(37) synthase activity"/>
    <property type="evidence" value="ECO:0007669"/>
    <property type="project" value="UniProtKB-EC"/>
</dbReference>
<dbReference type="SUPFAM" id="SSF102114">
    <property type="entry name" value="Radical SAM enzymes"/>
    <property type="match status" value="1"/>
</dbReference>
<evidence type="ECO:0000256" key="7">
    <source>
        <dbReference type="ARBA" id="ARBA00023004"/>
    </source>
</evidence>
<feature type="binding site" evidence="13">
    <location>
        <position position="49"/>
    </location>
    <ligand>
        <name>[4Fe-4S] cluster</name>
        <dbReference type="ChEBI" id="CHEBI:49883"/>
        <label>1</label>
    </ligand>
</feature>
<dbReference type="InterPro" id="IPR038135">
    <property type="entry name" value="Methylthiotransferase_N_sf"/>
</dbReference>
<evidence type="ECO:0000256" key="1">
    <source>
        <dbReference type="ARBA" id="ARBA00003234"/>
    </source>
</evidence>
<evidence type="ECO:0000256" key="4">
    <source>
        <dbReference type="ARBA" id="ARBA00022679"/>
    </source>
</evidence>
<dbReference type="HAMAP" id="MF_01864">
    <property type="entry name" value="tRNA_metthiotr_MiaB"/>
    <property type="match status" value="1"/>
</dbReference>
<dbReference type="CDD" id="cd01335">
    <property type="entry name" value="Radical_SAM"/>
    <property type="match status" value="1"/>
</dbReference>
<gene>
    <name evidence="13 17" type="primary">miaB</name>
    <name evidence="17" type="ORF">MRX98_14155</name>
</gene>
<evidence type="ECO:0000256" key="3">
    <source>
        <dbReference type="ARBA" id="ARBA00022490"/>
    </source>
</evidence>
<feature type="binding site" evidence="13">
    <location>
        <position position="163"/>
    </location>
    <ligand>
        <name>[4Fe-4S] cluster</name>
        <dbReference type="ChEBI" id="CHEBI:49883"/>
        <label>2</label>
        <note>4Fe-4S-S-AdoMet</note>
    </ligand>
</feature>
<feature type="domain" description="Radical SAM core" evidence="16">
    <location>
        <begin position="145"/>
        <end position="374"/>
    </location>
</feature>
<dbReference type="Gene3D" id="3.40.50.12160">
    <property type="entry name" value="Methylthiotransferase, N-terminal domain"/>
    <property type="match status" value="1"/>
</dbReference>
<keyword evidence="8 13" id="KW-0411">Iron-sulfur</keyword>
<evidence type="ECO:0000256" key="12">
    <source>
        <dbReference type="ARBA" id="ARBA00081141"/>
    </source>
</evidence>
<dbReference type="InterPro" id="IPR005839">
    <property type="entry name" value="Methylthiotransferase"/>
</dbReference>
<dbReference type="FunFam" id="3.80.30.20:FF:000001">
    <property type="entry name" value="tRNA-2-methylthio-N(6)-dimethylallyladenosine synthase 2"/>
    <property type="match status" value="1"/>
</dbReference>
<evidence type="ECO:0000256" key="13">
    <source>
        <dbReference type="HAMAP-Rule" id="MF_01864"/>
    </source>
</evidence>
<evidence type="ECO:0000259" key="15">
    <source>
        <dbReference type="PROSITE" id="PS51449"/>
    </source>
</evidence>
<dbReference type="EMBL" id="JALJRB010000016">
    <property type="protein sequence ID" value="MCJ8501722.1"/>
    <property type="molecule type" value="Genomic_DNA"/>
</dbReference>
<dbReference type="PROSITE" id="PS51449">
    <property type="entry name" value="MTTASE_N"/>
    <property type="match status" value="1"/>
</dbReference>
<dbReference type="PROSITE" id="PS51918">
    <property type="entry name" value="RADICAL_SAM"/>
    <property type="match status" value="1"/>
</dbReference>
<keyword evidence="6 13" id="KW-0479">Metal-binding</keyword>
<dbReference type="Pfam" id="PF04055">
    <property type="entry name" value="Radical_SAM"/>
    <property type="match status" value="1"/>
</dbReference>
<evidence type="ECO:0000256" key="10">
    <source>
        <dbReference type="ARBA" id="ARBA00068570"/>
    </source>
</evidence>
<keyword evidence="18" id="KW-1185">Reference proteome</keyword>
<comment type="similarity">
    <text evidence="13">Belongs to the methylthiotransferase family. MiaB subfamily.</text>
</comment>
<evidence type="ECO:0000313" key="17">
    <source>
        <dbReference type="EMBL" id="MCJ8501722.1"/>
    </source>
</evidence>
<evidence type="ECO:0000256" key="8">
    <source>
        <dbReference type="ARBA" id="ARBA00023014"/>
    </source>
</evidence>
<dbReference type="GO" id="GO:0051539">
    <property type="term" value="F:4 iron, 4 sulfur cluster binding"/>
    <property type="evidence" value="ECO:0007669"/>
    <property type="project" value="UniProtKB-UniRule"/>
</dbReference>
<dbReference type="InterPro" id="IPR007197">
    <property type="entry name" value="rSAM"/>
</dbReference>
<dbReference type="InterPro" id="IPR013848">
    <property type="entry name" value="Methylthiotransferase_N"/>
</dbReference>
<keyword evidence="13" id="KW-0819">tRNA processing</keyword>
<dbReference type="Pfam" id="PF00919">
    <property type="entry name" value="UPF0004"/>
    <property type="match status" value="1"/>
</dbReference>
<feature type="binding site" evidence="13">
    <location>
        <position position="13"/>
    </location>
    <ligand>
        <name>[4Fe-4S] cluster</name>
        <dbReference type="ChEBI" id="CHEBI:49883"/>
        <label>1</label>
    </ligand>
</feature>
<dbReference type="PANTHER" id="PTHR43020:SF2">
    <property type="entry name" value="MITOCHONDRIAL TRNA METHYLTHIOTRANSFERASE CDK5RAP1"/>
    <property type="match status" value="1"/>
</dbReference>
<organism evidence="17 18">
    <name type="scientific">Desulfatitalea alkaliphila</name>
    <dbReference type="NCBI Taxonomy" id="2929485"/>
    <lineage>
        <taxon>Bacteria</taxon>
        <taxon>Pseudomonadati</taxon>
        <taxon>Thermodesulfobacteriota</taxon>
        <taxon>Desulfobacteria</taxon>
        <taxon>Desulfobacterales</taxon>
        <taxon>Desulfosarcinaceae</taxon>
        <taxon>Desulfatitalea</taxon>
    </lineage>
</organism>
<dbReference type="SFLD" id="SFLDF00273">
    <property type="entry name" value="(dimethylallyl)adenosine_tRNA"/>
    <property type="match status" value="1"/>
</dbReference>
<dbReference type="FunFam" id="3.40.50.12160:FF:000003">
    <property type="entry name" value="CDK5 regulatory subunit-associated protein 1"/>
    <property type="match status" value="1"/>
</dbReference>
<keyword evidence="2 13" id="KW-0004">4Fe-4S</keyword>
<protein>
    <recommendedName>
        <fullName evidence="10 13">tRNA-2-methylthio-N(6)-dimethylallyladenosine synthase</fullName>
        <ecNumber evidence="9 13">2.8.4.3</ecNumber>
    </recommendedName>
    <alternativeName>
        <fullName evidence="12 13">(Dimethylallyl)adenosine tRNA methylthiotransferase MiaB</fullName>
    </alternativeName>
    <alternativeName>
        <fullName evidence="11 13">tRNA-i(6)A37 methylthiotransferase</fullName>
    </alternativeName>
</protein>
<comment type="subcellular location">
    <subcellularLocation>
        <location evidence="13">Cytoplasm</location>
    </subcellularLocation>
</comment>
<evidence type="ECO:0000259" key="16">
    <source>
        <dbReference type="PROSITE" id="PS51918"/>
    </source>
</evidence>
<evidence type="ECO:0000256" key="9">
    <source>
        <dbReference type="ARBA" id="ARBA00033765"/>
    </source>
</evidence>
<dbReference type="NCBIfam" id="TIGR00089">
    <property type="entry name" value="MiaB/RimO family radical SAM methylthiotransferase"/>
    <property type="match status" value="1"/>
</dbReference>
<dbReference type="InterPro" id="IPR020612">
    <property type="entry name" value="Methylthiotransferase_CS"/>
</dbReference>
<keyword evidence="5 13" id="KW-0949">S-adenosyl-L-methionine</keyword>
<keyword evidence="3 13" id="KW-0963">Cytoplasm</keyword>
<dbReference type="SMART" id="SM00729">
    <property type="entry name" value="Elp3"/>
    <property type="match status" value="1"/>
</dbReference>
<accession>A0AA41R2E1</accession>
<keyword evidence="7 13" id="KW-0408">Iron</keyword>
<evidence type="ECO:0000256" key="14">
    <source>
        <dbReference type="SAM" id="MobiDB-lite"/>
    </source>
</evidence>